<proteinExistence type="predicted"/>
<accession>A0A1E5UEM5</accession>
<evidence type="ECO:0000313" key="2">
    <source>
        <dbReference type="Proteomes" id="UP000095601"/>
    </source>
</evidence>
<evidence type="ECO:0000313" key="1">
    <source>
        <dbReference type="EMBL" id="OEL11320.1"/>
    </source>
</evidence>
<reference evidence="1 2" key="1">
    <citation type="submission" date="2016-09" db="EMBL/GenBank/DDBJ databases">
        <authorList>
            <person name="Capua I."/>
            <person name="De Benedictis P."/>
            <person name="Joannis T."/>
            <person name="Lombin L.H."/>
            <person name="Cattoli G."/>
        </authorList>
    </citation>
    <scope>NUCLEOTIDE SEQUENCE [LARGE SCALE GENOMIC DNA]</scope>
    <source>
        <strain evidence="1 2">NRS-1</strain>
    </source>
</reference>
<dbReference type="EMBL" id="MKGI01000043">
    <property type="protein sequence ID" value="OEL11320.1"/>
    <property type="molecule type" value="Genomic_DNA"/>
</dbReference>
<organism evidence="1 2">
    <name type="scientific">Cloacibacterium normanense</name>
    <dbReference type="NCBI Taxonomy" id="237258"/>
    <lineage>
        <taxon>Bacteria</taxon>
        <taxon>Pseudomonadati</taxon>
        <taxon>Bacteroidota</taxon>
        <taxon>Flavobacteriia</taxon>
        <taxon>Flavobacteriales</taxon>
        <taxon>Weeksellaceae</taxon>
    </lineage>
</organism>
<dbReference type="Proteomes" id="UP000095601">
    <property type="component" value="Unassembled WGS sequence"/>
</dbReference>
<dbReference type="AlphaFoldDB" id="A0A1E5UEM5"/>
<keyword evidence="2" id="KW-1185">Reference proteome</keyword>
<comment type="caution">
    <text evidence="1">The sequence shown here is derived from an EMBL/GenBank/DDBJ whole genome shotgun (WGS) entry which is preliminary data.</text>
</comment>
<gene>
    <name evidence="1" type="ORF">BHF72_2190</name>
</gene>
<protein>
    <submittedName>
        <fullName evidence="1">Uncharacterized protein</fullName>
    </submittedName>
</protein>
<name>A0A1E5UEM5_9FLAO</name>
<sequence length="47" mass="5458">MIFEDISQNSGNKATKESQIQKNLINFKTKKTQIIASFQYILMDFSD</sequence>